<dbReference type="InterPro" id="IPR036291">
    <property type="entry name" value="NAD(P)-bd_dom_sf"/>
</dbReference>
<dbReference type="Gene3D" id="3.40.50.720">
    <property type="entry name" value="NAD(P)-binding Rossmann-like Domain"/>
    <property type="match status" value="1"/>
</dbReference>
<dbReference type="InterPro" id="IPR020843">
    <property type="entry name" value="ER"/>
</dbReference>
<dbReference type="AlphaFoldDB" id="A0A2U2B414"/>
<sequence length="334" mass="36533">MHMNKTILLNSRPVGKPKPEDFKIVSAESEKQLSEGEMLLKTMYVSVDPYLRGRMTDADSYIPSFELNHPIESAIVAEVLGSENKNFSEGDIVTGLLDWKKEQISDGKDLMRVDPDQAPLSAYLGVLGMTGLTAYLGLMNIGKPKKDETLVVSGAAGAVGSIVGQIGKILGLHVVGIAGSDEKNEMLKQDFGFDETINYKTTQDITKAIADACPKGVDVYFDNVGGSVSDAVMFNINNFARIVNCGAISLYNATEMPHSISVQPFLIQKRALMQGFIVMDYASQFPEAIGQLSQWLKEKKLNYTETVVEGFDNIPQAFIDLFDGKNKGKMVVKV</sequence>
<evidence type="ECO:0000313" key="4">
    <source>
        <dbReference type="EMBL" id="PWD97812.1"/>
    </source>
</evidence>
<keyword evidence="2" id="KW-1133">Transmembrane helix</keyword>
<keyword evidence="1" id="KW-0560">Oxidoreductase</keyword>
<keyword evidence="2" id="KW-0812">Transmembrane</keyword>
<dbReference type="SUPFAM" id="SSF51735">
    <property type="entry name" value="NAD(P)-binding Rossmann-fold domains"/>
    <property type="match status" value="1"/>
</dbReference>
<organism evidence="4 5">
    <name type="scientific">Marinilabilia rubra</name>
    <dbReference type="NCBI Taxonomy" id="2162893"/>
    <lineage>
        <taxon>Bacteria</taxon>
        <taxon>Pseudomonadati</taxon>
        <taxon>Bacteroidota</taxon>
        <taxon>Bacteroidia</taxon>
        <taxon>Marinilabiliales</taxon>
        <taxon>Marinilabiliaceae</taxon>
        <taxon>Marinilabilia</taxon>
    </lineage>
</organism>
<dbReference type="InterPro" id="IPR045010">
    <property type="entry name" value="MDR_fam"/>
</dbReference>
<comment type="caution">
    <text evidence="4">The sequence shown here is derived from an EMBL/GenBank/DDBJ whole genome shotgun (WGS) entry which is preliminary data.</text>
</comment>
<dbReference type="InterPro" id="IPR041694">
    <property type="entry name" value="ADH_N_2"/>
</dbReference>
<dbReference type="SUPFAM" id="SSF50129">
    <property type="entry name" value="GroES-like"/>
    <property type="match status" value="2"/>
</dbReference>
<evidence type="ECO:0000256" key="1">
    <source>
        <dbReference type="ARBA" id="ARBA00023002"/>
    </source>
</evidence>
<accession>A0A2U2B414</accession>
<dbReference type="OrthoDB" id="9805663at2"/>
<keyword evidence="5" id="KW-1185">Reference proteome</keyword>
<evidence type="ECO:0000259" key="3">
    <source>
        <dbReference type="SMART" id="SM00829"/>
    </source>
</evidence>
<dbReference type="Pfam" id="PF16884">
    <property type="entry name" value="ADH_N_2"/>
    <property type="match status" value="1"/>
</dbReference>
<dbReference type="CDD" id="cd05288">
    <property type="entry name" value="PGDH"/>
    <property type="match status" value="1"/>
</dbReference>
<dbReference type="Proteomes" id="UP000244956">
    <property type="component" value="Unassembled WGS sequence"/>
</dbReference>
<name>A0A2U2B414_9BACT</name>
<gene>
    <name evidence="4" type="ORF">DDZ16_19005</name>
</gene>
<dbReference type="EMBL" id="QEWP01000025">
    <property type="protein sequence ID" value="PWD97812.1"/>
    <property type="molecule type" value="Genomic_DNA"/>
</dbReference>
<dbReference type="Gene3D" id="3.90.180.10">
    <property type="entry name" value="Medium-chain alcohol dehydrogenases, catalytic domain"/>
    <property type="match status" value="1"/>
</dbReference>
<dbReference type="SMART" id="SM00829">
    <property type="entry name" value="PKS_ER"/>
    <property type="match status" value="1"/>
</dbReference>
<evidence type="ECO:0000256" key="2">
    <source>
        <dbReference type="SAM" id="Phobius"/>
    </source>
</evidence>
<dbReference type="GO" id="GO:0016628">
    <property type="term" value="F:oxidoreductase activity, acting on the CH-CH group of donors, NAD or NADP as acceptor"/>
    <property type="evidence" value="ECO:0007669"/>
    <property type="project" value="InterPro"/>
</dbReference>
<feature type="transmembrane region" description="Helical" evidence="2">
    <location>
        <begin position="120"/>
        <end position="138"/>
    </location>
</feature>
<reference evidence="4 5" key="1">
    <citation type="submission" date="2018-05" db="EMBL/GenBank/DDBJ databases">
        <title>Marinilabilia rubrum sp. nov., isolated from saltern sediment.</title>
        <authorList>
            <person name="Zhang R."/>
        </authorList>
    </citation>
    <scope>NUCLEOTIDE SEQUENCE [LARGE SCALE GENOMIC DNA]</scope>
    <source>
        <strain evidence="4 5">WTE16</strain>
    </source>
</reference>
<dbReference type="InterPro" id="IPR011032">
    <property type="entry name" value="GroES-like_sf"/>
</dbReference>
<feature type="domain" description="Enoyl reductase (ER)" evidence="3">
    <location>
        <begin position="15"/>
        <end position="332"/>
    </location>
</feature>
<proteinExistence type="predicted"/>
<keyword evidence="2" id="KW-0472">Membrane</keyword>
<dbReference type="InterPro" id="IPR013149">
    <property type="entry name" value="ADH-like_C"/>
</dbReference>
<protein>
    <submittedName>
        <fullName evidence="4">NADP-dependent oxidoreductase</fullName>
    </submittedName>
</protein>
<dbReference type="FunFam" id="3.40.50.720:FF:000121">
    <property type="entry name" value="Prostaglandin reductase 2"/>
    <property type="match status" value="1"/>
</dbReference>
<evidence type="ECO:0000313" key="5">
    <source>
        <dbReference type="Proteomes" id="UP000244956"/>
    </source>
</evidence>
<dbReference type="PANTHER" id="PTHR43205:SF7">
    <property type="entry name" value="PROSTAGLANDIN REDUCTASE 1"/>
    <property type="match status" value="1"/>
</dbReference>
<dbReference type="PANTHER" id="PTHR43205">
    <property type="entry name" value="PROSTAGLANDIN REDUCTASE"/>
    <property type="match status" value="1"/>
</dbReference>
<dbReference type="Pfam" id="PF00107">
    <property type="entry name" value="ADH_zinc_N"/>
    <property type="match status" value="1"/>
</dbReference>